<feature type="domain" description="BT-1020-like structural beta-sandwich" evidence="1">
    <location>
        <begin position="423"/>
        <end position="580"/>
    </location>
</feature>
<dbReference type="InterPro" id="IPR036278">
    <property type="entry name" value="Sialidase_sf"/>
</dbReference>
<organism evidence="3">
    <name type="scientific">mine drainage metagenome</name>
    <dbReference type="NCBI Taxonomy" id="410659"/>
    <lineage>
        <taxon>unclassified sequences</taxon>
        <taxon>metagenomes</taxon>
        <taxon>ecological metagenomes</taxon>
    </lineage>
</organism>
<proteinExistence type="predicted"/>
<protein>
    <recommendedName>
        <fullName evidence="4">Sialidase domain-containing protein</fullName>
    </recommendedName>
</protein>
<dbReference type="Pfam" id="PF22585">
    <property type="entry name" value="Sialidase-like_CBM"/>
    <property type="match status" value="1"/>
</dbReference>
<reference evidence="3" key="1">
    <citation type="submission" date="2016-10" db="EMBL/GenBank/DDBJ databases">
        <title>Sequence of Gallionella enrichment culture.</title>
        <authorList>
            <person name="Poehlein A."/>
            <person name="Muehling M."/>
            <person name="Daniel R."/>
        </authorList>
    </citation>
    <scope>NUCLEOTIDE SEQUENCE</scope>
</reference>
<comment type="caution">
    <text evidence="3">The sequence shown here is derived from an EMBL/GenBank/DDBJ whole genome shotgun (WGS) entry which is preliminary data.</text>
</comment>
<evidence type="ECO:0000259" key="2">
    <source>
        <dbReference type="Pfam" id="PF24067"/>
    </source>
</evidence>
<dbReference type="InterPro" id="IPR056425">
    <property type="entry name" value="Beta-prop_BT_1020"/>
</dbReference>
<dbReference type="AlphaFoldDB" id="A0A1J5STX4"/>
<evidence type="ECO:0000313" key="3">
    <source>
        <dbReference type="EMBL" id="OIR07504.1"/>
    </source>
</evidence>
<evidence type="ECO:0000259" key="1">
    <source>
        <dbReference type="Pfam" id="PF22585"/>
    </source>
</evidence>
<accession>A0A1J5STX4</accession>
<dbReference type="EMBL" id="MLJW01000037">
    <property type="protein sequence ID" value="OIR07504.1"/>
    <property type="molecule type" value="Genomic_DNA"/>
</dbReference>
<feature type="domain" description="BT-1020-like N-terminal beta-propeller" evidence="2">
    <location>
        <begin position="45"/>
        <end position="245"/>
    </location>
</feature>
<dbReference type="SUPFAM" id="SSF50939">
    <property type="entry name" value="Sialidases"/>
    <property type="match status" value="1"/>
</dbReference>
<sequence length="615" mass="67160">MLQPRRLRRGLSIAALLCSAAAALRAAPAPDSPFFVYTDPVPVSSTSDGGLPLAVGVHAIQVIRSNRTHPELNGGLSDTYLHQPMLAWWKGKFYLEFLSCPVGEEQGEGRTSLTTSVDGVHWAAPRVIFPPFALPNGTMSLTHQRMGFYTAPDGRLLVLAFYGKAPKPNDGTGIGRAVREIHEDGTLGPIYFIRFNAKQPFPGFRPPYPFFTDSPDAGFVAACRALLADKLKTAQWWEEDQLDDSGFYRVRGKALSYARRPDGSVLGMFKDALVSVTRDNGRTWAVKQFGVNLPSNASKYGVERTGDGRYAVFLNPTNRLRYPLAVMTGADCIHFSNLLTVVGETPPRRFEGAFKNLGPQYVRVIAEGNGVPPGSAHATWIAFSMNKEDIWVARVPVPITGVVNGPVHDTFEQDPVGSLPSGWNVYSPLWAPVRVVETPGATGTVNHALELKDRDPYDYARAIRVFPRTHGLHLAFRVLAKQASGRLEIELSDDHDNRPLLIAFGKDGHLWTRPEGVWTDNGPYPVGRWISFSYDLSANPRIDRGHLLIDGHLAIPKAIGPVEAAPTVDRLSFRTGRRRLCAVGGPDLPGADDKVAASAFLIDDVSIVPVPAPAP</sequence>
<gene>
    <name evidence="3" type="ORF">GALL_104630</name>
</gene>
<dbReference type="InterPro" id="IPR054490">
    <property type="entry name" value="BT_1020-like_b-sandwich_1"/>
</dbReference>
<dbReference type="Pfam" id="PF24067">
    <property type="entry name" value="Beta-prop_BT_1020"/>
    <property type="match status" value="1"/>
</dbReference>
<name>A0A1J5STX4_9ZZZZ</name>
<evidence type="ECO:0008006" key="4">
    <source>
        <dbReference type="Google" id="ProtNLM"/>
    </source>
</evidence>